<keyword evidence="3" id="KW-0472">Membrane</keyword>
<geneLocation type="plasmid" evidence="5 6">
    <name>pNMAG02</name>
</geneLocation>
<evidence type="ECO:0000313" key="6">
    <source>
        <dbReference type="Proteomes" id="UP000001879"/>
    </source>
</evidence>
<keyword evidence="6" id="KW-1185">Reference proteome</keyword>
<accession>D3T211</accession>
<feature type="compositionally biased region" description="Acidic residues" evidence="2">
    <location>
        <begin position="1020"/>
        <end position="1038"/>
    </location>
</feature>
<dbReference type="HOGENOM" id="CLU_288652_0_0_2"/>
<protein>
    <recommendedName>
        <fullName evidence="4">CARDB domain-containing protein</fullName>
    </recommendedName>
</protein>
<feature type="domain" description="CARDB" evidence="4">
    <location>
        <begin position="826"/>
        <end position="903"/>
    </location>
</feature>
<reference evidence="6" key="1">
    <citation type="submission" date="2010-02" db="EMBL/GenBank/DDBJ databases">
        <title>Complete sequence of plasmid 2 of Natrialba magadii ATCC 43099.</title>
        <authorList>
            <consortium name="US DOE Joint Genome Institute"/>
            <person name="Lucas S."/>
            <person name="Copeland A."/>
            <person name="Lapidus A."/>
            <person name="Cheng J.-F."/>
            <person name="Bruce D."/>
            <person name="Goodwin L."/>
            <person name="Pitluck S."/>
            <person name="Davenport K."/>
            <person name="Saunders E."/>
            <person name="Detter J.C."/>
            <person name="Han C."/>
            <person name="Tapia R."/>
            <person name="Land M."/>
            <person name="Hauser L."/>
            <person name="Kyrpides N."/>
            <person name="Mikhailova N."/>
            <person name="De Castro R.E."/>
            <person name="Maupin-Furlow J.A."/>
            <person name="Woyke T."/>
        </authorList>
    </citation>
    <scope>NUCLEOTIDE SEQUENCE [LARGE SCALE GENOMIC DNA]</scope>
    <source>
        <strain evidence="6">ATCC 43099 / DSM 3394 / CCM 3739 / CIP 104546 / IAM 13178 / JCM 8861 / NBRC 102185 / NCIMB 2190 / MS3</strain>
        <plasmid evidence="6">pNMAG02</plasmid>
    </source>
</reference>
<sequence length="1064" mass="111955">MVSRGIRVGLGFPDQPGRPSQHRRVNLAPVTSNKFSFTASRIPVLRDIRGSSSMSHRSVFLAACIGILVVCCAIALVPAGVSATDDDTPDPDEYDSLVDGMDGNGTADDPFHVTNVTELQAMEANLSAHYKLVSPIDASETADWNDGDGFDPIGACDFNATIDECEETPFEGSFDGGLYPIADLTIDRENESEVGLFGYVFPDGEVVDIKLRDARVTGNVEVGTVTGLNFGSIEGADVTGTTSGDLDAFPGRIGGLAGYNGGEVRDSFVDNDVIGPSFTGGAVGSNNGTIVQTHASGDVEALDISGGLVGTNVGDGEVGHSTASGDVNGTFSGFGGFVGTHVAGEGIIYESYATGDVSGETISAAGGFAGSNSALTGEAVIYDAYATGNVNGEDRLGGFVGDLGSSAFVEMSYATGSVSGAPDEASVGGFAGNVPDRDAVAITGSYYDEVTSQQDEGIGVGDGDVTGLPTQNMTDDAAAENMTAFDFAAIWTTLPDDYPTLQALDPEPMPPDPPNFAVTIDETTSPVTEGSPLNVNTTIENVGEQATEQTVSLEVAGDQRDVTTVALGGDEYETVVLTWETEVNAAGDYDATVSSDDDSETVPITVEEQPDDAVFDVTIDETNSPVTEGGNLLVNATVENTGNLADEQDVNLTINGDEVDATVVSLDGDETEEITFTWETEENDADDYDATVSSDDNSETVPITVEEQPDDAFFDVTIDETSSPVTEGEELEVGATIENTGDLADEQDIKLSINDSEMDVTTVDLDGNETEEVTLIWETEKSEAGDYVANISSNNDLDMANVSVGEKPDPPTPTPPTPDPAFFDVTVDNTTSPVTEGEKLLVNATIENTGDRSDKQDINLTINGNEVNVTSIELDSDESEKVTLTWETEKSNTGEYVVTVSTKDNTDMENVTVNAIKPAFFTVDIKEVTDSVHINEEVCEKAYITNVGEEVDTQNVVLDIDKQEGVDSTTVTLKPSKSQKVTLCHEWITADADKDVPMTVRSDNSAETVSVSIIGSEPVKEDDDEETEPDVLDDDETADGTPGFGVVGTLIVVLMAVALAHRRR</sequence>
<dbReference type="EMBL" id="CP001934">
    <property type="protein sequence ID" value="ADD07620.1"/>
    <property type="molecule type" value="Genomic_DNA"/>
</dbReference>
<organism evidence="5 6">
    <name type="scientific">Natrialba magadii (strain ATCC 43099 / DSM 3394 / CCM 3739 / CIP 104546 / IAM 13178 / JCM 8861 / NBRC 102185 / NCIMB 2190 / MS3)</name>
    <name type="common">Natronobacterium magadii</name>
    <dbReference type="NCBI Taxonomy" id="547559"/>
    <lineage>
        <taxon>Archaea</taxon>
        <taxon>Methanobacteriati</taxon>
        <taxon>Methanobacteriota</taxon>
        <taxon>Stenosarchaea group</taxon>
        <taxon>Halobacteria</taxon>
        <taxon>Halobacteriales</taxon>
        <taxon>Natrialbaceae</taxon>
        <taxon>Natrialba</taxon>
    </lineage>
</organism>
<feature type="compositionally biased region" description="Acidic residues" evidence="2">
    <location>
        <begin position="84"/>
        <end position="96"/>
    </location>
</feature>
<dbReference type="eggNOG" id="arCOG05417">
    <property type="taxonomic scope" value="Archaea"/>
</dbReference>
<feature type="transmembrane region" description="Helical" evidence="3">
    <location>
        <begin position="1042"/>
        <end position="1060"/>
    </location>
</feature>
<feature type="domain" description="CARDB" evidence="4">
    <location>
        <begin position="618"/>
        <end position="698"/>
    </location>
</feature>
<proteinExistence type="predicted"/>
<keyword evidence="3" id="KW-1133">Transmembrane helix</keyword>
<dbReference type="eggNOG" id="arCOG07560">
    <property type="taxonomic scope" value="Archaea"/>
</dbReference>
<dbReference type="Proteomes" id="UP000001879">
    <property type="component" value="Plasmid pNMAG02"/>
</dbReference>
<feature type="region of interest" description="Disordered" evidence="2">
    <location>
        <begin position="1"/>
        <end position="22"/>
    </location>
</feature>
<dbReference type="Gene3D" id="2.60.40.10">
    <property type="entry name" value="Immunoglobulins"/>
    <property type="match status" value="4"/>
</dbReference>
<feature type="region of interest" description="Disordered" evidence="2">
    <location>
        <begin position="1014"/>
        <end position="1040"/>
    </location>
</feature>
<feature type="transmembrane region" description="Helical" evidence="3">
    <location>
        <begin position="59"/>
        <end position="81"/>
    </location>
</feature>
<keyword evidence="5" id="KW-0614">Plasmid</keyword>
<evidence type="ECO:0000259" key="4">
    <source>
        <dbReference type="Pfam" id="PF07705"/>
    </source>
</evidence>
<evidence type="ECO:0000256" key="1">
    <source>
        <dbReference type="ARBA" id="ARBA00022729"/>
    </source>
</evidence>
<dbReference type="InterPro" id="IPR011635">
    <property type="entry name" value="CARDB"/>
</dbReference>
<keyword evidence="1" id="KW-0732">Signal</keyword>
<reference evidence="5 6" key="2">
    <citation type="journal article" date="2012" name="BMC Genomics">
        <title>A comparative genomics perspective on the genetic content of the alkaliphilic haloarchaeon Natrialba magadii ATCC 43099T.</title>
        <authorList>
            <person name="Siddaramappa S."/>
            <person name="Challacombe J.F."/>
            <person name="Decastro R.E."/>
            <person name="Pfeiffer F."/>
            <person name="Sastre D.E."/>
            <person name="Gimenez M.I."/>
            <person name="Paggi R.A."/>
            <person name="Detter J.C."/>
            <person name="Davenport K.W."/>
            <person name="Goodwin L.A."/>
            <person name="Kyrpides N."/>
            <person name="Tapia R."/>
            <person name="Pitluck S."/>
            <person name="Lucas S."/>
            <person name="Woyke T."/>
            <person name="Maupin-Furlow J.A."/>
        </authorList>
    </citation>
    <scope>NUCLEOTIDE SEQUENCE [LARGE SCALE GENOMIC DNA]</scope>
    <source>
        <strain evidence="6">ATCC 43099 / DSM 3394 / CCM 3739 / CIP 104546 / IAM 13178 / JCM 8861 / NBRC 102185 / NCIMB 2190 / MS3</strain>
    </source>
</reference>
<dbReference type="PaxDb" id="547559-Nmag_4098"/>
<keyword evidence="3" id="KW-0812">Transmembrane</keyword>
<dbReference type="GO" id="GO:0005886">
    <property type="term" value="C:plasma membrane"/>
    <property type="evidence" value="ECO:0007669"/>
    <property type="project" value="UniProtKB-SubCell"/>
</dbReference>
<dbReference type="KEGG" id="nmg:Nmag_4098"/>
<feature type="domain" description="CARDB" evidence="4">
    <location>
        <begin position="514"/>
        <end position="600"/>
    </location>
</feature>
<evidence type="ECO:0000256" key="3">
    <source>
        <dbReference type="SAM" id="Phobius"/>
    </source>
</evidence>
<dbReference type="Gene3D" id="2.160.20.110">
    <property type="match status" value="2"/>
</dbReference>
<dbReference type="InterPro" id="IPR026371">
    <property type="entry name" value="PGF_CTERM"/>
</dbReference>
<dbReference type="NCBIfam" id="TIGR04126">
    <property type="entry name" value="PGF_CTERM"/>
    <property type="match status" value="1"/>
</dbReference>
<dbReference type="GO" id="GO:0030115">
    <property type="term" value="C:S-layer"/>
    <property type="evidence" value="ECO:0007669"/>
    <property type="project" value="UniProtKB-SubCell"/>
</dbReference>
<gene>
    <name evidence="5" type="ordered locus">Nmag_4098</name>
</gene>
<feature type="region of interest" description="Disordered" evidence="2">
    <location>
        <begin position="82"/>
        <end position="102"/>
    </location>
</feature>
<name>D3T211_NATMM</name>
<dbReference type="InterPro" id="IPR013783">
    <property type="entry name" value="Ig-like_fold"/>
</dbReference>
<dbReference type="Pfam" id="PF07705">
    <property type="entry name" value="CARDB"/>
    <property type="match status" value="3"/>
</dbReference>
<evidence type="ECO:0000256" key="2">
    <source>
        <dbReference type="SAM" id="MobiDB-lite"/>
    </source>
</evidence>
<evidence type="ECO:0000313" key="5">
    <source>
        <dbReference type="EMBL" id="ADD07620.1"/>
    </source>
</evidence>
<dbReference type="AlphaFoldDB" id="D3T211"/>